<proteinExistence type="predicted"/>
<dbReference type="VEuPathDB" id="CryptoDB:Cvel_15013"/>
<name>A0A0G4F4M8_9ALVE</name>
<dbReference type="AlphaFoldDB" id="A0A0G4F4M8"/>
<reference evidence="1" key="1">
    <citation type="submission" date="2014-11" db="EMBL/GenBank/DDBJ databases">
        <authorList>
            <person name="Otto D Thomas"/>
            <person name="Naeem Raeece"/>
        </authorList>
    </citation>
    <scope>NUCLEOTIDE SEQUENCE</scope>
</reference>
<dbReference type="EMBL" id="CDMZ01000102">
    <property type="protein sequence ID" value="CEM06670.1"/>
    <property type="molecule type" value="Genomic_DNA"/>
</dbReference>
<sequence>MHALICTRLQQCWQGDLTTLLQEFWAHAADLHRAERDAYTASKPLRSKLPPPQDQVRYQKVQRLLETSHIGRACDALIQMTPAPANLHTLDKLNALFPPPLDPLCPLPPDPKNRIPWAEQAVPNEEDIRSAIRHTAKETTPGHTGRRIKRFQDLAQHHYVYLLLPLFTDIALNTCPEDLLDILCLAIFAALLKPRGGIRPVGVGDTHRTLFGKAQLIRWGTTNVCKAVGPLQFSMWPSGVENYVHTIRFAYERLLQKAITRLDKLYPGATEYTLEMLSKADFPFVLLTDARNFFHCVLPRIALEAMIQRAPGVAGGYYALYQHRPLLFYKHPPNAIISSTWTPFQLD</sequence>
<accession>A0A0G4F4M8</accession>
<organism evidence="1">
    <name type="scientific">Chromera velia CCMP2878</name>
    <dbReference type="NCBI Taxonomy" id="1169474"/>
    <lineage>
        <taxon>Eukaryota</taxon>
        <taxon>Sar</taxon>
        <taxon>Alveolata</taxon>
        <taxon>Colpodellida</taxon>
        <taxon>Chromeraceae</taxon>
        <taxon>Chromera</taxon>
    </lineage>
</organism>
<dbReference type="PhylomeDB" id="A0A0G4F4M8"/>
<gene>
    <name evidence="1" type="ORF">Cvel_15013</name>
</gene>
<protein>
    <submittedName>
        <fullName evidence="1">Uncharacterized protein</fullName>
    </submittedName>
</protein>
<evidence type="ECO:0000313" key="1">
    <source>
        <dbReference type="EMBL" id="CEM06670.1"/>
    </source>
</evidence>